<accession>A0A3Q0FDY2</accession>
<protein>
    <submittedName>
        <fullName evidence="3">Uncharacterized protein LOC111242294</fullName>
    </submittedName>
</protein>
<evidence type="ECO:0000256" key="1">
    <source>
        <dbReference type="SAM" id="MobiDB-lite"/>
    </source>
</evidence>
<feature type="region of interest" description="Disordered" evidence="1">
    <location>
        <begin position="167"/>
        <end position="204"/>
    </location>
</feature>
<sequence length="256" mass="28711">MGKQSRLKRKSTTDFDVSAKRTFSRLVLISNFRGCADGKERFSPVLIKKNKKKTEPSSLAQGFQQKLLGVLSFLSHFITCQKTHQGLFRERRRKPSSSTIHAHAAPPASVRTATTRDLPTGLKHRRRRATRAAAVFGLGSPSSSLPLFPCKGRARLPPCIVAVAQTANQSRAGDASHRRSRRRSPPDVAVDTHQQQDLSAREREKPFLLCDKLPPPRAKPATVDKVGHRCLRRNSLHHRRLQRCFPSSPFEGETWS</sequence>
<organism evidence="2 3">
    <name type="scientific">Vigna radiata var. radiata</name>
    <name type="common">Mung bean</name>
    <name type="synonym">Phaseolus aureus</name>
    <dbReference type="NCBI Taxonomy" id="3916"/>
    <lineage>
        <taxon>Eukaryota</taxon>
        <taxon>Viridiplantae</taxon>
        <taxon>Streptophyta</taxon>
        <taxon>Embryophyta</taxon>
        <taxon>Tracheophyta</taxon>
        <taxon>Spermatophyta</taxon>
        <taxon>Magnoliopsida</taxon>
        <taxon>eudicotyledons</taxon>
        <taxon>Gunneridae</taxon>
        <taxon>Pentapetalae</taxon>
        <taxon>rosids</taxon>
        <taxon>fabids</taxon>
        <taxon>Fabales</taxon>
        <taxon>Fabaceae</taxon>
        <taxon>Papilionoideae</taxon>
        <taxon>50 kb inversion clade</taxon>
        <taxon>NPAAA clade</taxon>
        <taxon>indigoferoid/millettioid clade</taxon>
        <taxon>Phaseoleae</taxon>
        <taxon>Vigna</taxon>
    </lineage>
</organism>
<feature type="region of interest" description="Disordered" evidence="1">
    <location>
        <begin position="89"/>
        <end position="127"/>
    </location>
</feature>
<gene>
    <name evidence="3" type="primary">LOC111242294</name>
</gene>
<evidence type="ECO:0000313" key="2">
    <source>
        <dbReference type="Proteomes" id="UP000087766"/>
    </source>
</evidence>
<name>A0A3Q0FDY2_VIGRR</name>
<dbReference type="KEGG" id="vra:111242294"/>
<dbReference type="RefSeq" id="XP_022640567.1">
    <property type="nucleotide sequence ID" value="XM_022784846.1"/>
</dbReference>
<dbReference type="GeneID" id="111242294"/>
<evidence type="ECO:0000313" key="3">
    <source>
        <dbReference type="RefSeq" id="XP_022640567.1"/>
    </source>
</evidence>
<keyword evidence="2" id="KW-1185">Reference proteome</keyword>
<reference evidence="3" key="2">
    <citation type="submission" date="2025-08" db="UniProtKB">
        <authorList>
            <consortium name="RefSeq"/>
        </authorList>
    </citation>
    <scope>IDENTIFICATION</scope>
    <source>
        <tissue evidence="3">Leaf</tissue>
    </source>
</reference>
<dbReference type="AlphaFoldDB" id="A0A3Q0FDY2"/>
<dbReference type="Proteomes" id="UP000087766">
    <property type="component" value="Chromosome 8"/>
</dbReference>
<proteinExistence type="predicted"/>
<reference evidence="2" key="1">
    <citation type="journal article" date="2014" name="Nat. Commun.">
        <title>Genome sequence of mungbean and insights into evolution within Vigna species.</title>
        <authorList>
            <person name="Kang Y.J."/>
            <person name="Kim S.K."/>
            <person name="Kim M.Y."/>
            <person name="Lestari P."/>
            <person name="Kim K.H."/>
            <person name="Ha B.K."/>
            <person name="Jun T.H."/>
            <person name="Hwang W.J."/>
            <person name="Lee T."/>
            <person name="Lee J."/>
            <person name="Shim S."/>
            <person name="Yoon M.Y."/>
            <person name="Jang Y.E."/>
            <person name="Han K.S."/>
            <person name="Taeprayoon P."/>
            <person name="Yoon N."/>
            <person name="Somta P."/>
            <person name="Tanya P."/>
            <person name="Kim K.S."/>
            <person name="Gwag J.G."/>
            <person name="Moon J.K."/>
            <person name="Lee Y.H."/>
            <person name="Park B.S."/>
            <person name="Bombarely A."/>
            <person name="Doyle J.J."/>
            <person name="Jackson S.A."/>
            <person name="Schafleitner R."/>
            <person name="Srinives P."/>
            <person name="Varshney R.K."/>
            <person name="Lee S.H."/>
        </authorList>
    </citation>
    <scope>NUCLEOTIDE SEQUENCE [LARGE SCALE GENOMIC DNA]</scope>
    <source>
        <strain evidence="2">cv. VC1973A</strain>
    </source>
</reference>